<feature type="transmembrane region" description="Helical" evidence="8">
    <location>
        <begin position="336"/>
        <end position="355"/>
    </location>
</feature>
<dbReference type="EMBL" id="JAEHOE010000117">
    <property type="protein sequence ID" value="KAG2486124.1"/>
    <property type="molecule type" value="Genomic_DNA"/>
</dbReference>
<feature type="transmembrane region" description="Helical" evidence="8">
    <location>
        <begin position="470"/>
        <end position="492"/>
    </location>
</feature>
<feature type="transmembrane region" description="Helical" evidence="8">
    <location>
        <begin position="367"/>
        <end position="387"/>
    </location>
</feature>
<dbReference type="CDD" id="cd17484">
    <property type="entry name" value="MFS_FBT"/>
    <property type="match status" value="1"/>
</dbReference>
<evidence type="ECO:0000256" key="6">
    <source>
        <dbReference type="ARBA" id="ARBA00023136"/>
    </source>
</evidence>
<comment type="caution">
    <text evidence="9">The sequence shown here is derived from an EMBL/GenBank/DDBJ whole genome shotgun (WGS) entry which is preliminary data.</text>
</comment>
<feature type="transmembrane region" description="Helical" evidence="8">
    <location>
        <begin position="435"/>
        <end position="458"/>
    </location>
</feature>
<feature type="transmembrane region" description="Helical" evidence="8">
    <location>
        <begin position="399"/>
        <end position="423"/>
    </location>
</feature>
<evidence type="ECO:0000313" key="9">
    <source>
        <dbReference type="EMBL" id="KAG2486124.1"/>
    </source>
</evidence>
<evidence type="ECO:0000256" key="3">
    <source>
        <dbReference type="ARBA" id="ARBA00022448"/>
    </source>
</evidence>
<dbReference type="GO" id="GO:0016020">
    <property type="term" value="C:membrane"/>
    <property type="evidence" value="ECO:0007669"/>
    <property type="project" value="UniProtKB-SubCell"/>
</dbReference>
<dbReference type="PANTHER" id="PTHR31585">
    <property type="entry name" value="FOLATE-BIOPTERIN TRANSPORTER 1, CHLOROPLASTIC"/>
    <property type="match status" value="1"/>
</dbReference>
<evidence type="ECO:0000313" key="10">
    <source>
        <dbReference type="Proteomes" id="UP000612055"/>
    </source>
</evidence>
<name>A0A835XUG6_9CHLO</name>
<feature type="transmembrane region" description="Helical" evidence="8">
    <location>
        <begin position="126"/>
        <end position="150"/>
    </location>
</feature>
<keyword evidence="3" id="KW-0813">Transport</keyword>
<dbReference type="Gene3D" id="1.20.1250.20">
    <property type="entry name" value="MFS general substrate transporter like domains"/>
    <property type="match status" value="1"/>
</dbReference>
<evidence type="ECO:0000256" key="2">
    <source>
        <dbReference type="ARBA" id="ARBA00007015"/>
    </source>
</evidence>
<dbReference type="PANTHER" id="PTHR31585:SF0">
    <property type="entry name" value="FOLATE-BIOPTERIN TRANSPORTER 1, CHLOROPLASTIC"/>
    <property type="match status" value="1"/>
</dbReference>
<dbReference type="Pfam" id="PF03092">
    <property type="entry name" value="BT1"/>
    <property type="match status" value="1"/>
</dbReference>
<dbReference type="AlphaFoldDB" id="A0A835XUG6"/>
<sequence length="591" mass="61740">MTFAQRLRKKSSGWSWHRLKEVKVMGLDPSPELVAISMVYFVQGILGLSRLAVAFFFKDELHIEPAEVAVLTGLSTIPWMIKPLYGFISDSVPLLGYRRRSYLVLCGLIGFTAWMTLSYGVHGVKGAVACMILASLGTAASDVVVDSIVVERTRGHPQSVAGSLQSLCWASAAVGGITSAYFSGSLVQDYGCRFVFFLTAFFPLVVSASALLINERPVGYRALPAAEAAGLLSEGSDPLDPSVSPLVASLLPPAASAAAAGAAAPAAPSLDRAPGSPLAGSVWTRLVIQMRALWSAVSRKDILLPAAFVFIWQATPSADSAMFYYQTNVLHFTPEFLGRVKLAGALASLAGVALFNTWLKTVPLRRMLVGLMLLGTALGSTQLILVSGLHRQYGISDQVFVLGDTVILTVLGQISWMPILVLAARVCPEGVEATLFATLMSVLNCGSITGGALGAGLTKLYGVTSENYDNLFWLVLTCNLLTLSPFPFLGMLPHQVDASRGEGEAGEGADEERGGSAGGAGGGSGTGGSTHNVELSRSGHGHGQGGLEGLHGLVHGHGKDGGDEGAALLDGEAGAHGHGHPHGSSRHDKQG</sequence>
<dbReference type="InterPro" id="IPR036259">
    <property type="entry name" value="MFS_trans_sf"/>
</dbReference>
<protein>
    <submittedName>
        <fullName evidence="9">Uncharacterized protein</fullName>
    </submittedName>
</protein>
<dbReference type="SUPFAM" id="SSF103473">
    <property type="entry name" value="MFS general substrate transporter"/>
    <property type="match status" value="1"/>
</dbReference>
<keyword evidence="10" id="KW-1185">Reference proteome</keyword>
<dbReference type="Proteomes" id="UP000612055">
    <property type="component" value="Unassembled WGS sequence"/>
</dbReference>
<feature type="transmembrane region" description="Helical" evidence="8">
    <location>
        <begin position="194"/>
        <end position="213"/>
    </location>
</feature>
<accession>A0A835XUG6</accession>
<evidence type="ECO:0000256" key="8">
    <source>
        <dbReference type="SAM" id="Phobius"/>
    </source>
</evidence>
<gene>
    <name evidence="9" type="ORF">HYH03_015219</name>
</gene>
<feature type="transmembrane region" description="Helical" evidence="8">
    <location>
        <begin position="102"/>
        <end position="120"/>
    </location>
</feature>
<feature type="transmembrane region" description="Helical" evidence="8">
    <location>
        <begin position="162"/>
        <end position="182"/>
    </location>
</feature>
<keyword evidence="5 8" id="KW-1133">Transmembrane helix</keyword>
<evidence type="ECO:0000256" key="4">
    <source>
        <dbReference type="ARBA" id="ARBA00022692"/>
    </source>
</evidence>
<dbReference type="NCBIfam" id="TIGR00788">
    <property type="entry name" value="fbt"/>
    <property type="match status" value="1"/>
</dbReference>
<organism evidence="9 10">
    <name type="scientific">Edaphochlamys debaryana</name>
    <dbReference type="NCBI Taxonomy" id="47281"/>
    <lineage>
        <taxon>Eukaryota</taxon>
        <taxon>Viridiplantae</taxon>
        <taxon>Chlorophyta</taxon>
        <taxon>core chlorophytes</taxon>
        <taxon>Chlorophyceae</taxon>
        <taxon>CS clade</taxon>
        <taxon>Chlamydomonadales</taxon>
        <taxon>Chlamydomonadales incertae sedis</taxon>
        <taxon>Edaphochlamys</taxon>
    </lineage>
</organism>
<feature type="transmembrane region" description="Helical" evidence="8">
    <location>
        <begin position="63"/>
        <end position="81"/>
    </location>
</feature>
<evidence type="ECO:0000256" key="5">
    <source>
        <dbReference type="ARBA" id="ARBA00022989"/>
    </source>
</evidence>
<evidence type="ECO:0000256" key="1">
    <source>
        <dbReference type="ARBA" id="ARBA00004141"/>
    </source>
</evidence>
<dbReference type="InterPro" id="IPR039309">
    <property type="entry name" value="BT1"/>
</dbReference>
<evidence type="ECO:0000256" key="7">
    <source>
        <dbReference type="SAM" id="MobiDB-lite"/>
    </source>
</evidence>
<comment type="similarity">
    <text evidence="2">Belongs to the major facilitator superfamily. Folate-biopterin transporter (TC 2.A.71) family.</text>
</comment>
<keyword evidence="4 8" id="KW-0812">Transmembrane</keyword>
<feature type="region of interest" description="Disordered" evidence="7">
    <location>
        <begin position="498"/>
        <end position="591"/>
    </location>
</feature>
<proteinExistence type="inferred from homology"/>
<feature type="compositionally biased region" description="Gly residues" evidence="7">
    <location>
        <begin position="515"/>
        <end position="528"/>
    </location>
</feature>
<comment type="subcellular location">
    <subcellularLocation>
        <location evidence="1">Membrane</location>
        <topology evidence="1">Multi-pass membrane protein</topology>
    </subcellularLocation>
</comment>
<feature type="transmembrane region" description="Helical" evidence="8">
    <location>
        <begin position="33"/>
        <end position="57"/>
    </location>
</feature>
<reference evidence="9" key="1">
    <citation type="journal article" date="2020" name="bioRxiv">
        <title>Comparative genomics of Chlamydomonas.</title>
        <authorList>
            <person name="Craig R.J."/>
            <person name="Hasan A.R."/>
            <person name="Ness R.W."/>
            <person name="Keightley P.D."/>
        </authorList>
    </citation>
    <scope>NUCLEOTIDE SEQUENCE</scope>
    <source>
        <strain evidence="9">CCAP 11/70</strain>
    </source>
</reference>
<dbReference type="OrthoDB" id="754047at2759"/>
<keyword evidence="6 8" id="KW-0472">Membrane</keyword>
<dbReference type="InterPro" id="IPR004324">
    <property type="entry name" value="FBT"/>
</dbReference>